<dbReference type="PANTHER" id="PTHR33204:SF29">
    <property type="entry name" value="TRANSCRIPTIONAL REGULATOR"/>
    <property type="match status" value="1"/>
</dbReference>
<proteinExistence type="predicted"/>
<dbReference type="Proteomes" id="UP001348817">
    <property type="component" value="Chromosome"/>
</dbReference>
<dbReference type="KEGG" id="fax:FUAX_21030"/>
<sequence length="100" mass="11310">MEYIGGKWKPLILFHLIGSPKRSGELQKSICGISNKVFTESIREMEYSGLVNRKVFPSVPPKVEYSLTELGNSLIPILKAMDDWGKTFPPESHSDNEKNE</sequence>
<dbReference type="InterPro" id="IPR036390">
    <property type="entry name" value="WH_DNA-bd_sf"/>
</dbReference>
<evidence type="ECO:0000313" key="6">
    <source>
        <dbReference type="Proteomes" id="UP001348817"/>
    </source>
</evidence>
<evidence type="ECO:0000313" key="5">
    <source>
        <dbReference type="EMBL" id="BDD09671.1"/>
    </source>
</evidence>
<evidence type="ECO:0000256" key="2">
    <source>
        <dbReference type="ARBA" id="ARBA00023125"/>
    </source>
</evidence>
<keyword evidence="1" id="KW-0805">Transcription regulation</keyword>
<organism evidence="5 6">
    <name type="scientific">Fulvitalea axinellae</name>
    <dbReference type="NCBI Taxonomy" id="1182444"/>
    <lineage>
        <taxon>Bacteria</taxon>
        <taxon>Pseudomonadati</taxon>
        <taxon>Bacteroidota</taxon>
        <taxon>Cytophagia</taxon>
        <taxon>Cytophagales</taxon>
        <taxon>Persicobacteraceae</taxon>
        <taxon>Fulvitalea</taxon>
    </lineage>
</organism>
<evidence type="ECO:0000256" key="3">
    <source>
        <dbReference type="ARBA" id="ARBA00023163"/>
    </source>
</evidence>
<name>A0AAU9D9U1_9BACT</name>
<accession>A0AAU9D9U1</accession>
<dbReference type="InterPro" id="IPR002577">
    <property type="entry name" value="HTH_HxlR"/>
</dbReference>
<dbReference type="Pfam" id="PF01638">
    <property type="entry name" value="HxlR"/>
    <property type="match status" value="1"/>
</dbReference>
<evidence type="ECO:0000259" key="4">
    <source>
        <dbReference type="PROSITE" id="PS51118"/>
    </source>
</evidence>
<protein>
    <submittedName>
        <fullName evidence="5">HTH-type transcriptional regulator YkvN</fullName>
    </submittedName>
</protein>
<dbReference type="PROSITE" id="PS51118">
    <property type="entry name" value="HTH_HXLR"/>
    <property type="match status" value="1"/>
</dbReference>
<evidence type="ECO:0000256" key="1">
    <source>
        <dbReference type="ARBA" id="ARBA00023015"/>
    </source>
</evidence>
<dbReference type="SUPFAM" id="SSF46785">
    <property type="entry name" value="Winged helix' DNA-binding domain"/>
    <property type="match status" value="1"/>
</dbReference>
<dbReference type="PANTHER" id="PTHR33204">
    <property type="entry name" value="TRANSCRIPTIONAL REGULATOR, MARR FAMILY"/>
    <property type="match status" value="1"/>
</dbReference>
<dbReference type="InterPro" id="IPR036388">
    <property type="entry name" value="WH-like_DNA-bd_sf"/>
</dbReference>
<dbReference type="AlphaFoldDB" id="A0AAU9D9U1"/>
<reference evidence="5 6" key="1">
    <citation type="submission" date="2021-12" db="EMBL/GenBank/DDBJ databases">
        <title>Genome sequencing of bacteria with rrn-lacking chromosome and rrn-plasmid.</title>
        <authorList>
            <person name="Anda M."/>
            <person name="Iwasaki W."/>
        </authorList>
    </citation>
    <scope>NUCLEOTIDE SEQUENCE [LARGE SCALE GENOMIC DNA]</scope>
    <source>
        <strain evidence="5 6">DSM 100852</strain>
    </source>
</reference>
<dbReference type="GO" id="GO:0003677">
    <property type="term" value="F:DNA binding"/>
    <property type="evidence" value="ECO:0007669"/>
    <property type="project" value="UniProtKB-KW"/>
</dbReference>
<gene>
    <name evidence="5" type="primary">ykvN</name>
    <name evidence="5" type="ORF">FUAX_21030</name>
</gene>
<dbReference type="EMBL" id="AP025314">
    <property type="protein sequence ID" value="BDD09671.1"/>
    <property type="molecule type" value="Genomic_DNA"/>
</dbReference>
<keyword evidence="2" id="KW-0238">DNA-binding</keyword>
<keyword evidence="3" id="KW-0804">Transcription</keyword>
<dbReference type="Gene3D" id="1.10.10.10">
    <property type="entry name" value="Winged helix-like DNA-binding domain superfamily/Winged helix DNA-binding domain"/>
    <property type="match status" value="1"/>
</dbReference>
<feature type="domain" description="HTH hxlR-type" evidence="4">
    <location>
        <begin position="1"/>
        <end position="93"/>
    </location>
</feature>
<keyword evidence="6" id="KW-1185">Reference proteome</keyword>